<reference evidence="2 3" key="1">
    <citation type="submission" date="2015-09" db="EMBL/GenBank/DDBJ databases">
        <title>Trachymyrmex cornetzi WGS genome.</title>
        <authorList>
            <person name="Nygaard S."/>
            <person name="Hu H."/>
            <person name="Boomsma J."/>
            <person name="Zhang G."/>
        </authorList>
    </citation>
    <scope>NUCLEOTIDE SEQUENCE [LARGE SCALE GENOMIC DNA]</scope>
    <source>
        <strain evidence="2">Tcor2-1</strain>
        <tissue evidence="2">Whole body</tissue>
    </source>
</reference>
<name>A0A151JPQ5_9HYME</name>
<dbReference type="EMBL" id="KQ978713">
    <property type="protein sequence ID" value="KYN29070.1"/>
    <property type="molecule type" value="Genomic_DNA"/>
</dbReference>
<dbReference type="Proteomes" id="UP000078492">
    <property type="component" value="Unassembled WGS sequence"/>
</dbReference>
<gene>
    <name evidence="2" type="ORF">ALC57_01500</name>
</gene>
<accession>A0A151JPQ5</accession>
<evidence type="ECO:0000256" key="1">
    <source>
        <dbReference type="SAM" id="MobiDB-lite"/>
    </source>
</evidence>
<sequence length="232" mass="24847">MCGNGVSPKSFQHGGPLKQHHALTSISWNLIYPPSLEAALANGTSFGARAIVPARNKCGHLRQASSYPLGDVVVPEKSNSEHLMRATGSSLGGPASGPPFYTVASRGRRRLRRIVRRPCMRTEVQITGRGDRDLSHDVNLMSLDRTILRACSLNVSLRQNRKVKGHLKSRRAGGTDADDGCGEGTGAYPGTVPFGMTSPSSLVDVVRSKGQHPMAHLLDMGLLFSTSLSSHV</sequence>
<keyword evidence="3" id="KW-1185">Reference proteome</keyword>
<evidence type="ECO:0000313" key="3">
    <source>
        <dbReference type="Proteomes" id="UP000078492"/>
    </source>
</evidence>
<organism evidence="2 3">
    <name type="scientific">Trachymyrmex cornetzi</name>
    <dbReference type="NCBI Taxonomy" id="471704"/>
    <lineage>
        <taxon>Eukaryota</taxon>
        <taxon>Metazoa</taxon>
        <taxon>Ecdysozoa</taxon>
        <taxon>Arthropoda</taxon>
        <taxon>Hexapoda</taxon>
        <taxon>Insecta</taxon>
        <taxon>Pterygota</taxon>
        <taxon>Neoptera</taxon>
        <taxon>Endopterygota</taxon>
        <taxon>Hymenoptera</taxon>
        <taxon>Apocrita</taxon>
        <taxon>Aculeata</taxon>
        <taxon>Formicoidea</taxon>
        <taxon>Formicidae</taxon>
        <taxon>Myrmicinae</taxon>
        <taxon>Trachymyrmex</taxon>
    </lineage>
</organism>
<feature type="region of interest" description="Disordered" evidence="1">
    <location>
        <begin position="164"/>
        <end position="184"/>
    </location>
</feature>
<evidence type="ECO:0000313" key="2">
    <source>
        <dbReference type="EMBL" id="KYN29070.1"/>
    </source>
</evidence>
<protein>
    <submittedName>
        <fullName evidence="2">Uncharacterized protein</fullName>
    </submittedName>
</protein>
<proteinExistence type="predicted"/>
<dbReference type="AlphaFoldDB" id="A0A151JPQ5"/>